<keyword evidence="5" id="KW-0472">Membrane</keyword>
<sequence length="293" mass="33139">MRIVIVGDRYASNGLRPLLDFLVRVSYIRLRTNLFYVSGEAKEVGALAPVFERFPSEVIREFSHMGILPEVILKDLLYSEWNGLSDAYLPELRMRQGPVITEKMEGQKWIVSGRAALIKDGTKAAMFSDRGTRGIQWLADDKPQMIVTVPSPSDGKLISVLVQDTERKVSAERKGDEMIVRIGLRASGRLLSTESELDVTKADSIKLIQRAVSEEIKDQMEEAVALARDNQADPFQWSEIAEYRFPSLWKEWQPQLRERLADSVDARITVRFELKDTGSEKDAVYSRKSDGSG</sequence>
<dbReference type="Proteomes" id="UP000266340">
    <property type="component" value="Unassembled WGS sequence"/>
</dbReference>
<keyword evidence="7" id="KW-0449">Lipoprotein</keyword>
<keyword evidence="3" id="KW-0309">Germination</keyword>
<evidence type="ECO:0000256" key="1">
    <source>
        <dbReference type="ARBA" id="ARBA00004635"/>
    </source>
</evidence>
<dbReference type="GO" id="GO:0016020">
    <property type="term" value="C:membrane"/>
    <property type="evidence" value="ECO:0007669"/>
    <property type="project" value="UniProtKB-SubCell"/>
</dbReference>
<keyword evidence="11" id="KW-1185">Reference proteome</keyword>
<comment type="similarity">
    <text evidence="2">Belongs to the GerABKC lipoprotein family.</text>
</comment>
<organism evidence="10 11">
    <name type="scientific">Cohnella faecalis</name>
    <dbReference type="NCBI Taxonomy" id="2315694"/>
    <lineage>
        <taxon>Bacteria</taxon>
        <taxon>Bacillati</taxon>
        <taxon>Bacillota</taxon>
        <taxon>Bacilli</taxon>
        <taxon>Bacillales</taxon>
        <taxon>Paenibacillaceae</taxon>
        <taxon>Cohnella</taxon>
    </lineage>
</organism>
<evidence type="ECO:0000259" key="9">
    <source>
        <dbReference type="Pfam" id="PF25198"/>
    </source>
</evidence>
<dbReference type="EMBL" id="QXJM01000039">
    <property type="protein sequence ID" value="RIE02517.1"/>
    <property type="molecule type" value="Genomic_DNA"/>
</dbReference>
<gene>
    <name evidence="10" type="ORF">D3H35_17660</name>
</gene>
<evidence type="ECO:0000256" key="2">
    <source>
        <dbReference type="ARBA" id="ARBA00007886"/>
    </source>
</evidence>
<evidence type="ECO:0000256" key="7">
    <source>
        <dbReference type="ARBA" id="ARBA00023288"/>
    </source>
</evidence>
<protein>
    <recommendedName>
        <fullName evidence="12">Ger(X)C family spore germination protein</fullName>
    </recommendedName>
</protein>
<evidence type="ECO:0000256" key="5">
    <source>
        <dbReference type="ARBA" id="ARBA00023136"/>
    </source>
</evidence>
<evidence type="ECO:0000313" key="11">
    <source>
        <dbReference type="Proteomes" id="UP000266340"/>
    </source>
</evidence>
<name>A0A398CRV1_9BACL</name>
<dbReference type="Pfam" id="PF25198">
    <property type="entry name" value="Spore_GerAC_N"/>
    <property type="match status" value="1"/>
</dbReference>
<dbReference type="AlphaFoldDB" id="A0A398CRV1"/>
<reference evidence="10 11" key="1">
    <citation type="submission" date="2018-09" db="EMBL/GenBank/DDBJ databases">
        <title>Cohnella cavernae sp. nov., isolated from a karst cave.</title>
        <authorList>
            <person name="Zhu H."/>
        </authorList>
    </citation>
    <scope>NUCLEOTIDE SEQUENCE [LARGE SCALE GENOMIC DNA]</scope>
    <source>
        <strain evidence="10 11">K2E09-144</strain>
    </source>
</reference>
<dbReference type="Pfam" id="PF05504">
    <property type="entry name" value="Spore_GerAC"/>
    <property type="match status" value="1"/>
</dbReference>
<dbReference type="InterPro" id="IPR008844">
    <property type="entry name" value="Spore_GerAC-like"/>
</dbReference>
<dbReference type="InterPro" id="IPR057336">
    <property type="entry name" value="GerAC_N"/>
</dbReference>
<evidence type="ECO:0000256" key="6">
    <source>
        <dbReference type="ARBA" id="ARBA00023139"/>
    </source>
</evidence>
<comment type="subcellular location">
    <subcellularLocation>
        <location evidence="1">Membrane</location>
        <topology evidence="1">Lipid-anchor</topology>
    </subcellularLocation>
</comment>
<keyword evidence="4" id="KW-0732">Signal</keyword>
<dbReference type="InterPro" id="IPR046953">
    <property type="entry name" value="Spore_GerAC-like_C"/>
</dbReference>
<comment type="caution">
    <text evidence="10">The sequence shown here is derived from an EMBL/GenBank/DDBJ whole genome shotgun (WGS) entry which is preliminary data.</text>
</comment>
<feature type="domain" description="Spore germination protein N-terminal" evidence="9">
    <location>
        <begin position="1"/>
        <end position="93"/>
    </location>
</feature>
<accession>A0A398CRV1</accession>
<dbReference type="GO" id="GO:0009847">
    <property type="term" value="P:spore germination"/>
    <property type="evidence" value="ECO:0007669"/>
    <property type="project" value="InterPro"/>
</dbReference>
<evidence type="ECO:0008006" key="12">
    <source>
        <dbReference type="Google" id="ProtNLM"/>
    </source>
</evidence>
<feature type="domain" description="Spore germination GerAC-like C-terminal" evidence="8">
    <location>
        <begin position="115"/>
        <end position="278"/>
    </location>
</feature>
<evidence type="ECO:0000256" key="4">
    <source>
        <dbReference type="ARBA" id="ARBA00022729"/>
    </source>
</evidence>
<dbReference type="OrthoDB" id="9816067at2"/>
<dbReference type="PANTHER" id="PTHR35789">
    <property type="entry name" value="SPORE GERMINATION PROTEIN B3"/>
    <property type="match status" value="1"/>
</dbReference>
<proteinExistence type="inferred from homology"/>
<dbReference type="InterPro" id="IPR038501">
    <property type="entry name" value="Spore_GerAC_C_sf"/>
</dbReference>
<evidence type="ECO:0000313" key="10">
    <source>
        <dbReference type="EMBL" id="RIE02517.1"/>
    </source>
</evidence>
<dbReference type="Gene3D" id="3.30.300.210">
    <property type="entry name" value="Nutrient germinant receptor protein C, domain 3"/>
    <property type="match status" value="1"/>
</dbReference>
<dbReference type="RefSeq" id="WP_119150557.1">
    <property type="nucleotide sequence ID" value="NZ_QXJM01000039.1"/>
</dbReference>
<evidence type="ECO:0000256" key="3">
    <source>
        <dbReference type="ARBA" id="ARBA00022544"/>
    </source>
</evidence>
<dbReference type="PANTHER" id="PTHR35789:SF1">
    <property type="entry name" value="SPORE GERMINATION PROTEIN B3"/>
    <property type="match status" value="1"/>
</dbReference>
<keyword evidence="6" id="KW-0564">Palmitate</keyword>
<evidence type="ECO:0000259" key="8">
    <source>
        <dbReference type="Pfam" id="PF05504"/>
    </source>
</evidence>